<proteinExistence type="predicted"/>
<dbReference type="AlphaFoldDB" id="A0A2I1R2F0"/>
<evidence type="ECO:0000313" key="2">
    <source>
        <dbReference type="Proteomes" id="UP000234662"/>
    </source>
</evidence>
<comment type="caution">
    <text evidence="1">The sequence shown here is derived from an EMBL/GenBank/DDBJ whole genome shotgun (WGS) entry which is preliminary data.</text>
</comment>
<evidence type="ECO:0008006" key="3">
    <source>
        <dbReference type="Google" id="ProtNLM"/>
    </source>
</evidence>
<reference evidence="1 2" key="1">
    <citation type="submission" date="2017-12" db="EMBL/GenBank/DDBJ databases">
        <title>Phylogenetic diversity of female urinary microbiome.</title>
        <authorList>
            <person name="Thomas-White K."/>
            <person name="Wolfe A.J."/>
        </authorList>
    </citation>
    <scope>NUCLEOTIDE SEQUENCE [LARGE SCALE GENOMIC DNA]</scope>
    <source>
        <strain evidence="1 2">UMB0777</strain>
    </source>
</reference>
<dbReference type="Proteomes" id="UP000234662">
    <property type="component" value="Unassembled WGS sequence"/>
</dbReference>
<name>A0A2I1R2F0_9ACTN</name>
<gene>
    <name evidence="1" type="ORF">CYJ73_22430</name>
</gene>
<protein>
    <recommendedName>
        <fullName evidence="3">DUF4192 domain-containing protein</fullName>
    </recommendedName>
</protein>
<evidence type="ECO:0000313" key="1">
    <source>
        <dbReference type="EMBL" id="PKZ63289.1"/>
    </source>
</evidence>
<dbReference type="RefSeq" id="WP_101822419.1">
    <property type="nucleotide sequence ID" value="NZ_CP096585.1"/>
</dbReference>
<dbReference type="InterPro" id="IPR025447">
    <property type="entry name" value="DUF4192"/>
</dbReference>
<dbReference type="Pfam" id="PF13830">
    <property type="entry name" value="DUF4192"/>
    <property type="match status" value="1"/>
</dbReference>
<organism evidence="1 2">
    <name type="scientific">Gordonia terrae</name>
    <dbReference type="NCBI Taxonomy" id="2055"/>
    <lineage>
        <taxon>Bacteria</taxon>
        <taxon>Bacillati</taxon>
        <taxon>Actinomycetota</taxon>
        <taxon>Actinomycetes</taxon>
        <taxon>Mycobacteriales</taxon>
        <taxon>Gordoniaceae</taxon>
        <taxon>Gordonia</taxon>
    </lineage>
</organism>
<dbReference type="EMBL" id="PKJC01000027">
    <property type="protein sequence ID" value="PKZ63289.1"/>
    <property type="molecule type" value="Genomic_DNA"/>
</dbReference>
<sequence length="319" mass="34214">MQRILTTADVIAAIPGLLGFVPADSLVVIGISDHERGLKIGITGRHDIAAADANFANYFANILNTHNTPRAAVIAITPDDETGGAAVRLMSDALTSYGIETDHRAVVTRCDQPAPYRDLITGDTGISGDYRDSFASTRRVMDGQPIQEQRSDLRASIAATTEPALDTTGVELQPDVAAKAVVSAMVNWPTEIPRELSAQVAAMIGRHLVYRDAFVRTAAYDPAAAAAVFTELARPLRDTDRANVLTLAAACYYFAGNGSVVNVILDHIAEDTELPSFARLLDQSIRAGISPDELRTIIPTAELADELFRGHFPTPEDFA</sequence>
<accession>A0A2I1R2F0</accession>